<reference evidence="1 2" key="1">
    <citation type="submission" date="2021-07" db="EMBL/GenBank/DDBJ databases">
        <title>Novel Helicobacter sp. Isolated from a cat.</title>
        <authorList>
            <person name="Rimbara E."/>
            <person name="Suzuki M."/>
        </authorList>
    </citation>
    <scope>NUCLEOTIDE SEQUENCE [LARGE SCALE GENOMIC DNA]</scope>
    <source>
        <strain evidence="2">NHP19-012</strain>
    </source>
</reference>
<organism evidence="1 2">
    <name type="scientific">Helicobacter gastrofelis</name>
    <dbReference type="NCBI Taxonomy" id="2849642"/>
    <lineage>
        <taxon>Bacteria</taxon>
        <taxon>Pseudomonadati</taxon>
        <taxon>Campylobacterota</taxon>
        <taxon>Epsilonproteobacteria</taxon>
        <taxon>Campylobacterales</taxon>
        <taxon>Helicobacteraceae</taxon>
        <taxon>Helicobacter</taxon>
    </lineage>
</organism>
<protein>
    <recommendedName>
        <fullName evidence="3">Outer membrane protein</fullName>
    </recommendedName>
</protein>
<dbReference type="RefSeq" id="WP_221272330.1">
    <property type="nucleotide sequence ID" value="NZ_AP024819.1"/>
</dbReference>
<keyword evidence="2" id="KW-1185">Reference proteome</keyword>
<name>A0ABM7SDQ6_9HELI</name>
<gene>
    <name evidence="1" type="ORF">NHP190012_05320</name>
</gene>
<evidence type="ECO:0000313" key="1">
    <source>
        <dbReference type="EMBL" id="BCZ18890.1"/>
    </source>
</evidence>
<evidence type="ECO:0000313" key="2">
    <source>
        <dbReference type="Proteomes" id="UP000826146"/>
    </source>
</evidence>
<dbReference type="EMBL" id="AP024819">
    <property type="protein sequence ID" value="BCZ18890.1"/>
    <property type="molecule type" value="Genomic_DNA"/>
</dbReference>
<evidence type="ECO:0008006" key="3">
    <source>
        <dbReference type="Google" id="ProtNLM"/>
    </source>
</evidence>
<accession>A0ABM7SDQ6</accession>
<sequence>MGFNYRYKHSKYSIGIALPLAQQNLIAKINTDDLSGTLIIKEGVRHFNVFFNHG</sequence>
<dbReference type="Proteomes" id="UP000826146">
    <property type="component" value="Chromosome"/>
</dbReference>
<proteinExistence type="predicted"/>